<organism evidence="7 8">
    <name type="scientific">Rugamonas brunnea</name>
    <dbReference type="NCBI Taxonomy" id="2758569"/>
    <lineage>
        <taxon>Bacteria</taxon>
        <taxon>Pseudomonadati</taxon>
        <taxon>Pseudomonadota</taxon>
        <taxon>Betaproteobacteria</taxon>
        <taxon>Burkholderiales</taxon>
        <taxon>Oxalobacteraceae</taxon>
        <taxon>Telluria group</taxon>
        <taxon>Rugamonas</taxon>
    </lineage>
</organism>
<evidence type="ECO:0000256" key="2">
    <source>
        <dbReference type="ARBA" id="ARBA00022840"/>
    </source>
</evidence>
<evidence type="ECO:0000256" key="5">
    <source>
        <dbReference type="SAM" id="MobiDB-lite"/>
    </source>
</evidence>
<evidence type="ECO:0000256" key="1">
    <source>
        <dbReference type="ARBA" id="ARBA00022741"/>
    </source>
</evidence>
<evidence type="ECO:0000259" key="6">
    <source>
        <dbReference type="PROSITE" id="PS50045"/>
    </source>
</evidence>
<keyword evidence="8" id="KW-1185">Reference proteome</keyword>
<dbReference type="Gene3D" id="1.10.8.60">
    <property type="match status" value="1"/>
</dbReference>
<keyword evidence="3" id="KW-0805">Transcription regulation</keyword>
<evidence type="ECO:0000256" key="3">
    <source>
        <dbReference type="ARBA" id="ARBA00023015"/>
    </source>
</evidence>
<evidence type="ECO:0000313" key="7">
    <source>
        <dbReference type="EMBL" id="MBA5637177.1"/>
    </source>
</evidence>
<dbReference type="SUPFAM" id="SSF159800">
    <property type="entry name" value="PrpR receptor domain-like"/>
    <property type="match status" value="1"/>
</dbReference>
<dbReference type="GO" id="GO:0005524">
    <property type="term" value="F:ATP binding"/>
    <property type="evidence" value="ECO:0007669"/>
    <property type="project" value="UniProtKB-KW"/>
</dbReference>
<dbReference type="PROSITE" id="PS50045">
    <property type="entry name" value="SIGMA54_INTERACT_4"/>
    <property type="match status" value="1"/>
</dbReference>
<dbReference type="FunFam" id="3.40.50.300:FF:000006">
    <property type="entry name" value="DNA-binding transcriptional regulator NtrC"/>
    <property type="match status" value="1"/>
</dbReference>
<dbReference type="InterPro" id="IPR025944">
    <property type="entry name" value="Sigma_54_int_dom_CS"/>
</dbReference>
<keyword evidence="2" id="KW-0067">ATP-binding</keyword>
<dbReference type="Gene3D" id="3.40.50.300">
    <property type="entry name" value="P-loop containing nucleotide triphosphate hydrolases"/>
    <property type="match status" value="1"/>
</dbReference>
<dbReference type="Pfam" id="PF00158">
    <property type="entry name" value="Sigma54_activat"/>
    <property type="match status" value="1"/>
</dbReference>
<dbReference type="InterPro" id="IPR012704">
    <property type="entry name" value="Sig_transdc_resp-reg_PrpR"/>
</dbReference>
<dbReference type="PANTHER" id="PTHR32071">
    <property type="entry name" value="TRANSCRIPTIONAL REGULATORY PROTEIN"/>
    <property type="match status" value="1"/>
</dbReference>
<dbReference type="GO" id="GO:0005737">
    <property type="term" value="C:cytoplasm"/>
    <property type="evidence" value="ECO:0007669"/>
    <property type="project" value="InterPro"/>
</dbReference>
<dbReference type="NCBIfam" id="NF011953">
    <property type="entry name" value="PRK15424.1"/>
    <property type="match status" value="1"/>
</dbReference>
<evidence type="ECO:0000256" key="4">
    <source>
        <dbReference type="ARBA" id="ARBA00023163"/>
    </source>
</evidence>
<dbReference type="GO" id="GO:0019629">
    <property type="term" value="P:propionate catabolic process, 2-methylcitrate cycle"/>
    <property type="evidence" value="ECO:0007669"/>
    <property type="project" value="InterPro"/>
</dbReference>
<dbReference type="RefSeq" id="WP_182161515.1">
    <property type="nucleotide sequence ID" value="NZ_JACEZT010000004.1"/>
</dbReference>
<dbReference type="Pfam" id="PF25601">
    <property type="entry name" value="AAA_lid_14"/>
    <property type="match status" value="1"/>
</dbReference>
<dbReference type="GO" id="GO:0006355">
    <property type="term" value="P:regulation of DNA-templated transcription"/>
    <property type="evidence" value="ECO:0007669"/>
    <property type="project" value="InterPro"/>
</dbReference>
<feature type="region of interest" description="Disordered" evidence="5">
    <location>
        <begin position="507"/>
        <end position="534"/>
    </location>
</feature>
<dbReference type="Pfam" id="PF06506">
    <property type="entry name" value="PrpR_N"/>
    <property type="match status" value="1"/>
</dbReference>
<comment type="caution">
    <text evidence="7">The sequence shown here is derived from an EMBL/GenBank/DDBJ whole genome shotgun (WGS) entry which is preliminary data.</text>
</comment>
<keyword evidence="4" id="KW-0804">Transcription</keyword>
<dbReference type="SUPFAM" id="SSF52540">
    <property type="entry name" value="P-loop containing nucleoside triphosphate hydrolases"/>
    <property type="match status" value="1"/>
</dbReference>
<dbReference type="AlphaFoldDB" id="A0A7W2ERA2"/>
<dbReference type="InterPro" id="IPR027417">
    <property type="entry name" value="P-loop_NTPase"/>
</dbReference>
<dbReference type="InterPro" id="IPR010524">
    <property type="entry name" value="Sig_transdc_resp-reg_PrpR_N"/>
</dbReference>
<sequence length="579" mass="62873">MRHSTPLPLDNTDKPVIWTVSVSRLFDLFRDITLEYDDLATIEPINLGFDEAARHIRERMATERCDAVIAAGSNAAYLKGRLSVPVVIAKASGFDVMQALARARRVTERIGVITYQERLPELAEFAATFGFDIAQRTYVTEEDARAQINELKAAGIQAIVGAGLITDLAEEAGLTGVFVYSAASIRQAFDDALEMARLTQLEVNRSRRVVVADTLRAKHGLNDLRGESAAMEALRQSVVLYAKSPATVLIQGETGCGKELVAQAIHRESPRILGQNRPFVAVNCGAIAESLLESELFGHEEGAFTGARRGGHAGLFEAANRGTLFLDEIGEMPLTLQTRLLRVLEEREVVRVGGTRPIAVNVRIISATHCDLEQRVRDGRFRADLFYRLAVLRLSLPPLRAREDDVIGLAEWSLKNALAALGARPHPNLHAEIMACAPLLRQYDWPGNVRELRNLMERLALFLAAEPLQALTPAFVQNVAPELLPRARADGGLDGIVLPPVMYPPAAPPQPLSTSDSMPSALPGASSGATYPTPVPVPAESVTAVLARFGGRRDAAANYLGISRTTLWRKLRAEGGGEG</sequence>
<dbReference type="SMART" id="SM00382">
    <property type="entry name" value="AAA"/>
    <property type="match status" value="1"/>
</dbReference>
<evidence type="ECO:0000313" key="8">
    <source>
        <dbReference type="Proteomes" id="UP000534388"/>
    </source>
</evidence>
<dbReference type="InterPro" id="IPR009057">
    <property type="entry name" value="Homeodomain-like_sf"/>
</dbReference>
<keyword evidence="1" id="KW-0547">Nucleotide-binding</keyword>
<protein>
    <submittedName>
        <fullName evidence="7">Propionate catabolism operon regulatory protein PrpR</fullName>
    </submittedName>
</protein>
<dbReference type="PANTHER" id="PTHR32071:SF81">
    <property type="entry name" value="PROPIONATE CATABOLISM OPERON REGULATORY PROTEIN"/>
    <property type="match status" value="1"/>
</dbReference>
<dbReference type="InterPro" id="IPR058031">
    <property type="entry name" value="AAA_lid_NorR"/>
</dbReference>
<reference evidence="7 8" key="1">
    <citation type="submission" date="2020-07" db="EMBL/GenBank/DDBJ databases">
        <title>Novel species isolated from subtropical streams in China.</title>
        <authorList>
            <person name="Lu H."/>
        </authorList>
    </citation>
    <scope>NUCLEOTIDE SEQUENCE [LARGE SCALE GENOMIC DNA]</scope>
    <source>
        <strain evidence="7 8">LX20W</strain>
    </source>
</reference>
<gene>
    <name evidence="7" type="primary">prpR</name>
    <name evidence="7" type="ORF">H3H37_08920</name>
</gene>
<dbReference type="CDD" id="cd00009">
    <property type="entry name" value="AAA"/>
    <property type="match status" value="1"/>
</dbReference>
<dbReference type="GO" id="GO:0000156">
    <property type="term" value="F:phosphorelay response regulator activity"/>
    <property type="evidence" value="ECO:0007669"/>
    <property type="project" value="InterPro"/>
</dbReference>
<accession>A0A7W2ERA2</accession>
<proteinExistence type="predicted"/>
<dbReference type="Gene3D" id="3.40.50.2300">
    <property type="match status" value="2"/>
</dbReference>
<dbReference type="InterPro" id="IPR002078">
    <property type="entry name" value="Sigma_54_int"/>
</dbReference>
<feature type="domain" description="Sigma-54 factor interaction" evidence="6">
    <location>
        <begin position="224"/>
        <end position="461"/>
    </location>
</feature>
<dbReference type="PROSITE" id="PS00688">
    <property type="entry name" value="SIGMA54_INTERACT_3"/>
    <property type="match status" value="1"/>
</dbReference>
<name>A0A7W2ERA2_9BURK</name>
<dbReference type="NCBIfam" id="TIGR02329">
    <property type="entry name" value="propionate_PrpR"/>
    <property type="match status" value="1"/>
</dbReference>
<dbReference type="SUPFAM" id="SSF46689">
    <property type="entry name" value="Homeodomain-like"/>
    <property type="match status" value="1"/>
</dbReference>
<dbReference type="InterPro" id="IPR002197">
    <property type="entry name" value="HTH_Fis"/>
</dbReference>
<dbReference type="Pfam" id="PF02954">
    <property type="entry name" value="HTH_8"/>
    <property type="match status" value="1"/>
</dbReference>
<dbReference type="GO" id="GO:0043565">
    <property type="term" value="F:sequence-specific DNA binding"/>
    <property type="evidence" value="ECO:0007669"/>
    <property type="project" value="InterPro"/>
</dbReference>
<dbReference type="Gene3D" id="1.10.10.60">
    <property type="entry name" value="Homeodomain-like"/>
    <property type="match status" value="1"/>
</dbReference>
<dbReference type="Proteomes" id="UP000534388">
    <property type="component" value="Unassembled WGS sequence"/>
</dbReference>
<dbReference type="InterPro" id="IPR003593">
    <property type="entry name" value="AAA+_ATPase"/>
</dbReference>
<dbReference type="EMBL" id="JACEZT010000004">
    <property type="protein sequence ID" value="MBA5637177.1"/>
    <property type="molecule type" value="Genomic_DNA"/>
</dbReference>